<feature type="transmembrane region" description="Helical" evidence="8">
    <location>
        <begin position="73"/>
        <end position="93"/>
    </location>
</feature>
<name>A0ABW2GH93_9ACTN</name>
<keyword evidence="4 8" id="KW-0812">Transmembrane</keyword>
<feature type="transmembrane region" description="Helical" evidence="8">
    <location>
        <begin position="99"/>
        <end position="120"/>
    </location>
</feature>
<dbReference type="SUPFAM" id="SSF103473">
    <property type="entry name" value="MFS general substrate transporter"/>
    <property type="match status" value="1"/>
</dbReference>
<comment type="caution">
    <text evidence="10">The sequence shown here is derived from an EMBL/GenBank/DDBJ whole genome shotgun (WGS) entry which is preliminary data.</text>
</comment>
<evidence type="ECO:0000313" key="10">
    <source>
        <dbReference type="EMBL" id="MFC7220150.1"/>
    </source>
</evidence>
<keyword evidence="11" id="KW-1185">Reference proteome</keyword>
<protein>
    <submittedName>
        <fullName evidence="10">MFS transporter</fullName>
    </submittedName>
</protein>
<feature type="compositionally biased region" description="Basic residues" evidence="7">
    <location>
        <begin position="400"/>
        <end position="410"/>
    </location>
</feature>
<keyword evidence="5 8" id="KW-1133">Transmembrane helix</keyword>
<evidence type="ECO:0000313" key="11">
    <source>
        <dbReference type="Proteomes" id="UP001596413"/>
    </source>
</evidence>
<keyword evidence="6 8" id="KW-0472">Membrane</keyword>
<evidence type="ECO:0000256" key="8">
    <source>
        <dbReference type="SAM" id="Phobius"/>
    </source>
</evidence>
<gene>
    <name evidence="10" type="ORF">ACFQLX_18570</name>
</gene>
<keyword evidence="2" id="KW-0813">Transport</keyword>
<organism evidence="10 11">
    <name type="scientific">Streptomyces polyrhachis</name>
    <dbReference type="NCBI Taxonomy" id="1282885"/>
    <lineage>
        <taxon>Bacteria</taxon>
        <taxon>Bacillati</taxon>
        <taxon>Actinomycetota</taxon>
        <taxon>Actinomycetes</taxon>
        <taxon>Kitasatosporales</taxon>
        <taxon>Streptomycetaceae</taxon>
        <taxon>Streptomyces</taxon>
    </lineage>
</organism>
<feature type="non-terminal residue" evidence="10">
    <location>
        <position position="410"/>
    </location>
</feature>
<comment type="subcellular location">
    <subcellularLocation>
        <location evidence="1">Cell membrane</location>
        <topology evidence="1">Multi-pass membrane protein</topology>
    </subcellularLocation>
</comment>
<accession>A0ABW2GH93</accession>
<sequence length="410" mass="41635">MRSSRHAWPAVAAALSAAGWGANQFTPLAVVYRTREGWPTVPVVVMFTMYLVGLVPGLLLGGAAADRFGRRRVVCLALAATAAASALLALAPITQQVVYASRLTTGAAAGLLLSAATVWLQELCESSGRDGARTAMYATGAGFASGALVGGVVAEWAPAPMVAPPLLHTALTTAVLLAARRVPDTSPAGPPGTPPSRRHRWGVVLHPRFVLVVLPASPAAFAAATVAYVVLPPLVVDRVHGHAPLFGGLAAGVTIAMGIAVQPLALRLDSAGSARSTLVAMATVVAGLLVAADAVLRDSALTALGAAVVLGAGYGLTLASGLKEVERLTPDRESSTASSVYQGATHSGFLTPLLLAVSAGAAPYPALLAGLAALGVLFLALTARYSRRNLPARPGSTRPAPHHRTTPHPP</sequence>
<feature type="transmembrane region" description="Helical" evidence="8">
    <location>
        <begin position="209"/>
        <end position="231"/>
    </location>
</feature>
<dbReference type="InterPro" id="IPR036259">
    <property type="entry name" value="MFS_trans_sf"/>
</dbReference>
<dbReference type="InterPro" id="IPR050171">
    <property type="entry name" value="MFS_Transporters"/>
</dbReference>
<evidence type="ECO:0000256" key="6">
    <source>
        <dbReference type="ARBA" id="ARBA00023136"/>
    </source>
</evidence>
<feature type="transmembrane region" description="Helical" evidence="8">
    <location>
        <begin position="37"/>
        <end position="61"/>
    </location>
</feature>
<feature type="transmembrane region" description="Helical" evidence="8">
    <location>
        <begin position="367"/>
        <end position="385"/>
    </location>
</feature>
<dbReference type="Pfam" id="PF07690">
    <property type="entry name" value="MFS_1"/>
    <property type="match status" value="1"/>
</dbReference>
<feature type="region of interest" description="Disordered" evidence="7">
    <location>
        <begin position="390"/>
        <end position="410"/>
    </location>
</feature>
<dbReference type="PROSITE" id="PS00216">
    <property type="entry name" value="SUGAR_TRANSPORT_1"/>
    <property type="match status" value="1"/>
</dbReference>
<feature type="transmembrane region" description="Helical" evidence="8">
    <location>
        <begin position="302"/>
        <end position="322"/>
    </location>
</feature>
<dbReference type="Proteomes" id="UP001596413">
    <property type="component" value="Unassembled WGS sequence"/>
</dbReference>
<evidence type="ECO:0000256" key="7">
    <source>
        <dbReference type="SAM" id="MobiDB-lite"/>
    </source>
</evidence>
<feature type="transmembrane region" description="Helical" evidence="8">
    <location>
        <begin position="243"/>
        <end position="266"/>
    </location>
</feature>
<dbReference type="InterPro" id="IPR011701">
    <property type="entry name" value="MFS"/>
</dbReference>
<dbReference type="Gene3D" id="1.20.1250.20">
    <property type="entry name" value="MFS general substrate transporter like domains"/>
    <property type="match status" value="1"/>
</dbReference>
<feature type="transmembrane region" description="Helical" evidence="8">
    <location>
        <begin position="278"/>
        <end position="296"/>
    </location>
</feature>
<keyword evidence="3" id="KW-1003">Cell membrane</keyword>
<dbReference type="RefSeq" id="WP_386416631.1">
    <property type="nucleotide sequence ID" value="NZ_JBHSZO010000030.1"/>
</dbReference>
<evidence type="ECO:0000256" key="3">
    <source>
        <dbReference type="ARBA" id="ARBA00022475"/>
    </source>
</evidence>
<reference evidence="11" key="1">
    <citation type="journal article" date="2019" name="Int. J. Syst. Evol. Microbiol.">
        <title>The Global Catalogue of Microorganisms (GCM) 10K type strain sequencing project: providing services to taxonomists for standard genome sequencing and annotation.</title>
        <authorList>
            <consortium name="The Broad Institute Genomics Platform"/>
            <consortium name="The Broad Institute Genome Sequencing Center for Infectious Disease"/>
            <person name="Wu L."/>
            <person name="Ma J."/>
        </authorList>
    </citation>
    <scope>NUCLEOTIDE SEQUENCE [LARGE SCALE GENOMIC DNA]</scope>
    <source>
        <strain evidence="11">CGMCC 1.13681</strain>
    </source>
</reference>
<dbReference type="EMBL" id="JBHSZO010000030">
    <property type="protein sequence ID" value="MFC7220150.1"/>
    <property type="molecule type" value="Genomic_DNA"/>
</dbReference>
<evidence type="ECO:0000256" key="5">
    <source>
        <dbReference type="ARBA" id="ARBA00022989"/>
    </source>
</evidence>
<evidence type="ECO:0000256" key="2">
    <source>
        <dbReference type="ARBA" id="ARBA00022448"/>
    </source>
</evidence>
<proteinExistence type="predicted"/>
<dbReference type="InterPro" id="IPR020846">
    <property type="entry name" value="MFS_dom"/>
</dbReference>
<evidence type="ECO:0000256" key="1">
    <source>
        <dbReference type="ARBA" id="ARBA00004651"/>
    </source>
</evidence>
<dbReference type="InterPro" id="IPR005829">
    <property type="entry name" value="Sugar_transporter_CS"/>
</dbReference>
<evidence type="ECO:0000259" key="9">
    <source>
        <dbReference type="PROSITE" id="PS50850"/>
    </source>
</evidence>
<dbReference type="PROSITE" id="PS50850">
    <property type="entry name" value="MFS"/>
    <property type="match status" value="1"/>
</dbReference>
<feature type="domain" description="Major facilitator superfamily (MFS) profile" evidence="9">
    <location>
        <begin position="1"/>
        <end position="387"/>
    </location>
</feature>
<evidence type="ECO:0000256" key="4">
    <source>
        <dbReference type="ARBA" id="ARBA00022692"/>
    </source>
</evidence>
<dbReference type="PANTHER" id="PTHR23517">
    <property type="entry name" value="RESISTANCE PROTEIN MDTM, PUTATIVE-RELATED-RELATED"/>
    <property type="match status" value="1"/>
</dbReference>